<keyword evidence="3" id="KW-1185">Reference proteome</keyword>
<evidence type="ECO:0000313" key="2">
    <source>
        <dbReference type="EMBL" id="KAE8419388.1"/>
    </source>
</evidence>
<accession>A0ABQ6WS09</accession>
<dbReference type="Proteomes" id="UP000325395">
    <property type="component" value="Unassembled WGS sequence"/>
</dbReference>
<protein>
    <submittedName>
        <fullName evidence="2">Uncharacterized protein</fullName>
    </submittedName>
</protein>
<proteinExistence type="predicted"/>
<keyword evidence="1" id="KW-1133">Transmembrane helix</keyword>
<evidence type="ECO:0000313" key="3">
    <source>
        <dbReference type="Proteomes" id="UP000325395"/>
    </source>
</evidence>
<evidence type="ECO:0000256" key="1">
    <source>
        <dbReference type="SAM" id="Phobius"/>
    </source>
</evidence>
<reference evidence="2 3" key="1">
    <citation type="submission" date="2019-04" db="EMBL/GenBank/DDBJ databases">
        <authorList>
            <consortium name="DOE Joint Genome Institute"/>
            <person name="Mondo S."/>
            <person name="Kjaerbolling I."/>
            <person name="Vesth T."/>
            <person name="Frisvad J.C."/>
            <person name="Nybo J.L."/>
            <person name="Theobald S."/>
            <person name="Kildgaard S."/>
            <person name="Isbrandt T."/>
            <person name="Kuo A."/>
            <person name="Sato A."/>
            <person name="Lyhne E.K."/>
            <person name="Kogle M.E."/>
            <person name="Wiebenga A."/>
            <person name="Kun R.S."/>
            <person name="Lubbers R.J."/>
            <person name="Makela M.R."/>
            <person name="Barry K."/>
            <person name="Chovatia M."/>
            <person name="Clum A."/>
            <person name="Daum C."/>
            <person name="Haridas S."/>
            <person name="He G."/>
            <person name="LaButti K."/>
            <person name="Lipzen A."/>
            <person name="Riley R."/>
            <person name="Salamov A."/>
            <person name="Simmons B.A."/>
            <person name="Magnuson J.K."/>
            <person name="Henrissat B."/>
            <person name="Mortensen U.H."/>
            <person name="Larsen T.O."/>
            <person name="Devries R.P."/>
            <person name="Grigoriev I.V."/>
            <person name="Machida M."/>
            <person name="Baker S.E."/>
            <person name="Andersen M.R."/>
            <person name="Cantor M.N."/>
            <person name="Hua S.X."/>
        </authorList>
    </citation>
    <scope>NUCLEOTIDE SEQUENCE [LARGE SCALE GENOMIC DNA]</scope>
    <source>
        <strain evidence="2 3">CBS 117616</strain>
    </source>
</reference>
<gene>
    <name evidence="2" type="ORF">BDV36DRAFT_251461</name>
</gene>
<dbReference type="EMBL" id="ML735717">
    <property type="protein sequence ID" value="KAE8419388.1"/>
    <property type="molecule type" value="Genomic_DNA"/>
</dbReference>
<keyword evidence="1" id="KW-0472">Membrane</keyword>
<feature type="transmembrane region" description="Helical" evidence="1">
    <location>
        <begin position="38"/>
        <end position="61"/>
    </location>
</feature>
<keyword evidence="1" id="KW-0812">Transmembrane</keyword>
<name>A0ABQ6WS09_9EURO</name>
<organism evidence="2 3">
    <name type="scientific">Aspergillus pseudocaelatus</name>
    <dbReference type="NCBI Taxonomy" id="1825620"/>
    <lineage>
        <taxon>Eukaryota</taxon>
        <taxon>Fungi</taxon>
        <taxon>Dikarya</taxon>
        <taxon>Ascomycota</taxon>
        <taxon>Pezizomycotina</taxon>
        <taxon>Eurotiomycetes</taxon>
        <taxon>Eurotiomycetidae</taxon>
        <taxon>Eurotiales</taxon>
        <taxon>Aspergillaceae</taxon>
        <taxon>Aspergillus</taxon>
        <taxon>Aspergillus subgen. Circumdati</taxon>
    </lineage>
</organism>
<sequence>MGCFHQPGGSKSLEHTHKAFASAPTFSTFLFFFFPSRYILHLTLFSSFLRFFVSSFLRFLVHSSLGDSLPWIKYFASYSFIPFSCPGFPPSILDLVLFTLPY</sequence>